<dbReference type="EMBL" id="CP053586">
    <property type="protein sequence ID" value="WNZ25638.1"/>
    <property type="molecule type" value="Genomic_DNA"/>
</dbReference>
<dbReference type="AlphaFoldDB" id="A0AA97ARP1"/>
<protein>
    <submittedName>
        <fullName evidence="1">Uncharacterized protein</fullName>
    </submittedName>
</protein>
<gene>
    <name evidence="1" type="ORF">HJG54_24230</name>
</gene>
<accession>A0AA97ARP1</accession>
<reference evidence="1" key="1">
    <citation type="submission" date="2020-05" db="EMBL/GenBank/DDBJ databases">
        <authorList>
            <person name="Zhu T."/>
            <person name="Keshari N."/>
            <person name="Lu X."/>
        </authorList>
    </citation>
    <scope>NUCLEOTIDE SEQUENCE</scope>
    <source>
        <strain evidence="1">NK1-12</strain>
    </source>
</reference>
<organism evidence="1">
    <name type="scientific">Leptolyngbya sp. NK1-12</name>
    <dbReference type="NCBI Taxonomy" id="2547451"/>
    <lineage>
        <taxon>Bacteria</taxon>
        <taxon>Bacillati</taxon>
        <taxon>Cyanobacteriota</taxon>
        <taxon>Cyanophyceae</taxon>
        <taxon>Leptolyngbyales</taxon>
        <taxon>Leptolyngbyaceae</taxon>
        <taxon>Leptolyngbya group</taxon>
        <taxon>Leptolyngbya</taxon>
    </lineage>
</organism>
<name>A0AA97ARP1_9CYAN</name>
<proteinExistence type="predicted"/>
<evidence type="ECO:0000313" key="1">
    <source>
        <dbReference type="EMBL" id="WNZ25638.1"/>
    </source>
</evidence>
<sequence length="74" mass="8466">MIVLTDEQAIVVHRLLTCILLNETYRLADVEDALVWLSPENRQILCPFDSLWSKNLAEEIVRQLRIGTDPSSLS</sequence>
<dbReference type="RefSeq" id="WP_316431797.1">
    <property type="nucleotide sequence ID" value="NZ_CP053586.1"/>
</dbReference>